<sequence length="377" mass="42074">MSNNENSAGLAGVTAGKTAVCTVGKKGVGLTYRGYLIEDLAAKAEFEEVAYLMLYGELPTQSQLDAYKQRLIGMRGLPDAVKKALELTPGDAHPMDVMRTGASVLGTVEQENDPEAQQHDVADRLLASFPSMLLYWYHFTDSGKRIDVETDDDKIGGHFLHLLHGEKPSADATKAMSTSLILYAEHEFNASTFTARVVTATLSDFYSAVTAAIGALRGPLHGGANEKAMELIQTFEDADAAEKGLKEMMARKEKIMGFGHRVYKTHDPRNPIIKEWSKHFAGDDAYKRNLYEISERIEQVMWDEKKLFPNADFYHATAYHFLGIPTHLFTPIFVISRLTGWGAHIFEQRADNRLIRPNAEYVGPEIRDFRPIDQRGS</sequence>
<comment type="pathway">
    <text evidence="1">Carbohydrate metabolism; tricarboxylic acid cycle; isocitrate from oxaloacetate: step 1/2.</text>
</comment>
<dbReference type="InterPro" id="IPR024176">
    <property type="entry name" value="Citrate_synthase_bac-typ"/>
</dbReference>
<evidence type="ECO:0000313" key="12">
    <source>
        <dbReference type="Proteomes" id="UP000283993"/>
    </source>
</evidence>
<dbReference type="RefSeq" id="WP_123631260.1">
    <property type="nucleotide sequence ID" value="NZ_AYKH01000017.1"/>
</dbReference>
<dbReference type="Pfam" id="PF00285">
    <property type="entry name" value="Citrate_synt"/>
    <property type="match status" value="1"/>
</dbReference>
<dbReference type="PANTHER" id="PTHR11739">
    <property type="entry name" value="CITRATE SYNTHASE"/>
    <property type="match status" value="1"/>
</dbReference>
<dbReference type="PIRSF" id="PIRSF001369">
    <property type="entry name" value="Citrate_synth"/>
    <property type="match status" value="1"/>
</dbReference>
<dbReference type="FunFam" id="1.10.230.10:FF:000003">
    <property type="entry name" value="Citrate synthase"/>
    <property type="match status" value="1"/>
</dbReference>
<dbReference type="NCBIfam" id="NF009006">
    <property type="entry name" value="PRK12351.1"/>
    <property type="match status" value="1"/>
</dbReference>
<dbReference type="GO" id="GO:0006099">
    <property type="term" value="P:tricarboxylic acid cycle"/>
    <property type="evidence" value="ECO:0007669"/>
    <property type="project" value="UniProtKB-UniPathway"/>
</dbReference>
<comment type="pathway">
    <text evidence="2">Organic acid metabolism; propanoate degradation.</text>
</comment>
<evidence type="ECO:0000256" key="7">
    <source>
        <dbReference type="ARBA" id="ARBA00049288"/>
    </source>
</evidence>
<evidence type="ECO:0000256" key="3">
    <source>
        <dbReference type="ARBA" id="ARBA00010566"/>
    </source>
</evidence>
<accession>A0A423PMT8</accession>
<dbReference type="InterPro" id="IPR002020">
    <property type="entry name" value="Citrate_synthase"/>
</dbReference>
<dbReference type="GO" id="GO:0036440">
    <property type="term" value="F:citrate synthase activity"/>
    <property type="evidence" value="ECO:0007669"/>
    <property type="project" value="UniProtKB-EC"/>
</dbReference>
<dbReference type="InterPro" id="IPR016142">
    <property type="entry name" value="Citrate_synth-like_lrg_a-sub"/>
</dbReference>
<dbReference type="Proteomes" id="UP000283993">
    <property type="component" value="Unassembled WGS sequence"/>
</dbReference>
<dbReference type="GO" id="GO:0005737">
    <property type="term" value="C:cytoplasm"/>
    <property type="evidence" value="ECO:0007669"/>
    <property type="project" value="InterPro"/>
</dbReference>
<comment type="catalytic activity">
    <reaction evidence="6">
        <text>propanoyl-CoA + oxaloacetate + H2O = (2S,3S)-2-methylcitrate + CoA + H(+)</text>
        <dbReference type="Rhea" id="RHEA:23780"/>
        <dbReference type="ChEBI" id="CHEBI:15377"/>
        <dbReference type="ChEBI" id="CHEBI:15378"/>
        <dbReference type="ChEBI" id="CHEBI:16452"/>
        <dbReference type="ChEBI" id="CHEBI:57287"/>
        <dbReference type="ChEBI" id="CHEBI:57392"/>
        <dbReference type="ChEBI" id="CHEBI:58853"/>
        <dbReference type="EC" id="2.3.3.5"/>
    </reaction>
</comment>
<dbReference type="GO" id="GO:0019679">
    <property type="term" value="P:propionate metabolic process, methylcitrate cycle"/>
    <property type="evidence" value="ECO:0007669"/>
    <property type="project" value="TreeGrafter"/>
</dbReference>
<proteinExistence type="inferred from homology"/>
<dbReference type="AlphaFoldDB" id="A0A423PMT8"/>
<name>A0A423PMT8_9GAMM</name>
<keyword evidence="5 8" id="KW-0808">Transferase</keyword>
<dbReference type="PROSITE" id="PS00480">
    <property type="entry name" value="CITRATE_SYNTHASE"/>
    <property type="match status" value="1"/>
</dbReference>
<reference evidence="11 12" key="1">
    <citation type="submission" date="2013-10" db="EMBL/GenBank/DDBJ databases">
        <title>Salinisphaera orenii MK-B5 Genome Sequencing.</title>
        <authorList>
            <person name="Lai Q."/>
            <person name="Li C."/>
            <person name="Shao Z."/>
        </authorList>
    </citation>
    <scope>NUCLEOTIDE SEQUENCE [LARGE SCALE GENOMIC DNA]</scope>
    <source>
        <strain evidence="11 12">MK-B5</strain>
    </source>
</reference>
<keyword evidence="12" id="KW-1185">Reference proteome</keyword>
<dbReference type="NCBIfam" id="TIGR01800">
    <property type="entry name" value="cit_synth_II"/>
    <property type="match status" value="1"/>
</dbReference>
<comment type="catalytic activity">
    <reaction evidence="7">
        <text>oxaloacetate + acetyl-CoA + H2O = citrate + CoA + H(+)</text>
        <dbReference type="Rhea" id="RHEA:16845"/>
        <dbReference type="ChEBI" id="CHEBI:15377"/>
        <dbReference type="ChEBI" id="CHEBI:15378"/>
        <dbReference type="ChEBI" id="CHEBI:16452"/>
        <dbReference type="ChEBI" id="CHEBI:16947"/>
        <dbReference type="ChEBI" id="CHEBI:57287"/>
        <dbReference type="ChEBI" id="CHEBI:57288"/>
        <dbReference type="EC" id="2.3.3.16"/>
    </reaction>
</comment>
<evidence type="ECO:0000256" key="8">
    <source>
        <dbReference type="PIRNR" id="PIRNR001369"/>
    </source>
</evidence>
<dbReference type="PANTHER" id="PTHR11739:SF25">
    <property type="entry name" value="CITRATE SYNTHASE-RELATED PROTEIN DDB_G0287281"/>
    <property type="match status" value="1"/>
</dbReference>
<dbReference type="CDD" id="cd06108">
    <property type="entry name" value="Ec2MCS_like"/>
    <property type="match status" value="1"/>
</dbReference>
<dbReference type="InterPro" id="IPR019810">
    <property type="entry name" value="Citrate_synthase_AS"/>
</dbReference>
<keyword evidence="11" id="KW-0012">Acyltransferase</keyword>
<comment type="similarity">
    <text evidence="3 8 10">Belongs to the citrate synthase family.</text>
</comment>
<gene>
    <name evidence="11" type="ORF">SAOR_09770</name>
</gene>
<evidence type="ECO:0000313" key="11">
    <source>
        <dbReference type="EMBL" id="ROO26934.1"/>
    </source>
</evidence>
<dbReference type="Gene3D" id="1.10.230.10">
    <property type="entry name" value="Cytochrome P450-Terp, domain 2"/>
    <property type="match status" value="1"/>
</dbReference>
<evidence type="ECO:0000256" key="10">
    <source>
        <dbReference type="RuleBase" id="RU003406"/>
    </source>
</evidence>
<dbReference type="PRINTS" id="PR00143">
    <property type="entry name" value="CITRTSNTHASE"/>
</dbReference>
<dbReference type="GO" id="GO:0050440">
    <property type="term" value="F:2-methylcitrate synthase activity"/>
    <property type="evidence" value="ECO:0007669"/>
    <property type="project" value="UniProtKB-EC"/>
</dbReference>
<evidence type="ECO:0000256" key="5">
    <source>
        <dbReference type="ARBA" id="ARBA00022679"/>
    </source>
</evidence>
<dbReference type="GO" id="GO:0005975">
    <property type="term" value="P:carbohydrate metabolic process"/>
    <property type="evidence" value="ECO:0007669"/>
    <property type="project" value="TreeGrafter"/>
</dbReference>
<dbReference type="SUPFAM" id="SSF48256">
    <property type="entry name" value="Citrate synthase"/>
    <property type="match status" value="1"/>
</dbReference>
<dbReference type="InterPro" id="IPR016143">
    <property type="entry name" value="Citrate_synth-like_sm_a-sub"/>
</dbReference>
<dbReference type="Gene3D" id="1.10.580.10">
    <property type="entry name" value="Citrate Synthase, domain 1"/>
    <property type="match status" value="1"/>
</dbReference>
<evidence type="ECO:0000256" key="6">
    <source>
        <dbReference type="ARBA" id="ARBA00049052"/>
    </source>
</evidence>
<feature type="active site" evidence="9">
    <location>
        <position position="260"/>
    </location>
</feature>
<evidence type="ECO:0000256" key="1">
    <source>
        <dbReference type="ARBA" id="ARBA00004751"/>
    </source>
</evidence>
<dbReference type="UniPathway" id="UPA00223">
    <property type="reaction ID" value="UER00717"/>
</dbReference>
<dbReference type="InterPro" id="IPR036969">
    <property type="entry name" value="Citrate_synthase_sf"/>
</dbReference>
<organism evidence="11 12">
    <name type="scientific">Salinisphaera orenii MK-B5</name>
    <dbReference type="NCBI Taxonomy" id="856730"/>
    <lineage>
        <taxon>Bacteria</taxon>
        <taxon>Pseudomonadati</taxon>
        <taxon>Pseudomonadota</taxon>
        <taxon>Gammaproteobacteria</taxon>
        <taxon>Salinisphaerales</taxon>
        <taxon>Salinisphaeraceae</taxon>
        <taxon>Salinisphaera</taxon>
    </lineage>
</organism>
<keyword evidence="4" id="KW-0816">Tricarboxylic acid cycle</keyword>
<evidence type="ECO:0000256" key="4">
    <source>
        <dbReference type="ARBA" id="ARBA00022532"/>
    </source>
</evidence>
<evidence type="ECO:0000256" key="2">
    <source>
        <dbReference type="ARBA" id="ARBA00005026"/>
    </source>
</evidence>
<protein>
    <recommendedName>
        <fullName evidence="8">Citrate synthase</fullName>
    </recommendedName>
</protein>
<evidence type="ECO:0000256" key="9">
    <source>
        <dbReference type="PIRSR" id="PIRSR001369-1"/>
    </source>
</evidence>
<feature type="active site" evidence="9">
    <location>
        <position position="312"/>
    </location>
</feature>
<dbReference type="InterPro" id="IPR011278">
    <property type="entry name" value="2-MeCitrate/Citrate_synth_II"/>
</dbReference>
<dbReference type="EMBL" id="AYKH01000017">
    <property type="protein sequence ID" value="ROO26934.1"/>
    <property type="molecule type" value="Genomic_DNA"/>
</dbReference>
<comment type="caution">
    <text evidence="11">The sequence shown here is derived from an EMBL/GenBank/DDBJ whole genome shotgun (WGS) entry which is preliminary data.</text>
</comment>